<reference evidence="2 3" key="1">
    <citation type="submission" date="2014-07" db="EMBL/GenBank/DDBJ databases">
        <title>Epilithonimonas lactis LMG 22401 Genome.</title>
        <authorList>
            <person name="Pipes S.E."/>
            <person name="Stropko S.J."/>
        </authorList>
    </citation>
    <scope>NUCLEOTIDE SEQUENCE [LARGE SCALE GENOMIC DNA]</scope>
    <source>
        <strain evidence="2 3">LMG 24401</strain>
    </source>
</reference>
<dbReference type="Proteomes" id="UP000028623">
    <property type="component" value="Unassembled WGS sequence"/>
</dbReference>
<evidence type="ECO:0000313" key="2">
    <source>
        <dbReference type="EMBL" id="KFC20851.1"/>
    </source>
</evidence>
<name>A0A085BEF6_9FLAO</name>
<organism evidence="2 3">
    <name type="scientific">Epilithonimonas lactis</name>
    <dbReference type="NCBI Taxonomy" id="421072"/>
    <lineage>
        <taxon>Bacteria</taxon>
        <taxon>Pseudomonadati</taxon>
        <taxon>Bacteroidota</taxon>
        <taxon>Flavobacteriia</taxon>
        <taxon>Flavobacteriales</taxon>
        <taxon>Weeksellaceae</taxon>
        <taxon>Chryseobacterium group</taxon>
        <taxon>Epilithonimonas</taxon>
    </lineage>
</organism>
<evidence type="ECO:0000259" key="1">
    <source>
        <dbReference type="Pfam" id="PF10047"/>
    </source>
</evidence>
<sequence>MPITIKKLEENIKTLPEDLYDEVNDFVDFLKFKYENISSDDWSENLSDYQKKSIDSGVSDIENGRVYSHDEAKQRIKNYLLEKSK</sequence>
<keyword evidence="3" id="KW-1185">Reference proteome</keyword>
<accession>A0A085BEF6</accession>
<dbReference type="eggNOG" id="ENOG502ZJNY">
    <property type="taxonomic scope" value="Bacteria"/>
</dbReference>
<dbReference type="EMBL" id="JPLY01000004">
    <property type="protein sequence ID" value="KFC20851.1"/>
    <property type="molecule type" value="Genomic_DNA"/>
</dbReference>
<feature type="domain" description="DUF2281" evidence="1">
    <location>
        <begin position="7"/>
        <end position="37"/>
    </location>
</feature>
<dbReference type="AlphaFoldDB" id="A0A085BEF6"/>
<dbReference type="STRING" id="421072.SAMN04488097_0165"/>
<dbReference type="InterPro" id="IPR018739">
    <property type="entry name" value="DUF2281"/>
</dbReference>
<dbReference type="RefSeq" id="WP_034976436.1">
    <property type="nucleotide sequence ID" value="NZ_FOFI01000001.1"/>
</dbReference>
<dbReference type="Pfam" id="PF10047">
    <property type="entry name" value="DUF2281"/>
    <property type="match status" value="1"/>
</dbReference>
<evidence type="ECO:0000313" key="3">
    <source>
        <dbReference type="Proteomes" id="UP000028623"/>
    </source>
</evidence>
<gene>
    <name evidence="2" type="ORF">IO89_11455</name>
</gene>
<proteinExistence type="predicted"/>
<comment type="caution">
    <text evidence="2">The sequence shown here is derived from an EMBL/GenBank/DDBJ whole genome shotgun (WGS) entry which is preliminary data.</text>
</comment>
<protein>
    <recommendedName>
        <fullName evidence="1">DUF2281 domain-containing protein</fullName>
    </recommendedName>
</protein>
<dbReference type="OrthoDB" id="1263110at2"/>